<reference evidence="3 4" key="1">
    <citation type="journal article" date="2013" name="Nat. Genet.">
        <title>The genome of the hydatid tapeworm Echinococcus granulosus.</title>
        <authorList>
            <person name="Zheng H."/>
            <person name="Zhang W."/>
            <person name="Zhang L."/>
            <person name="Zhang Z."/>
            <person name="Li J."/>
            <person name="Lu G."/>
            <person name="Zhu Y."/>
            <person name="Wang Y."/>
            <person name="Huang Y."/>
            <person name="Liu J."/>
            <person name="Kang H."/>
            <person name="Chen J."/>
            <person name="Wang L."/>
            <person name="Chen A."/>
            <person name="Yu S."/>
            <person name="Gao Z."/>
            <person name="Jin L."/>
            <person name="Gu W."/>
            <person name="Wang Z."/>
            <person name="Zhao L."/>
            <person name="Shi B."/>
            <person name="Wen H."/>
            <person name="Lin R."/>
            <person name="Jones M.K."/>
            <person name="Brejova B."/>
            <person name="Vinar T."/>
            <person name="Zhao G."/>
            <person name="McManus D.P."/>
            <person name="Chen Z."/>
            <person name="Zhou Y."/>
            <person name="Wang S."/>
        </authorList>
    </citation>
    <scope>NUCLEOTIDE SEQUENCE [LARGE SCALE GENOMIC DNA]</scope>
</reference>
<dbReference type="AlphaFoldDB" id="U6J764"/>
<dbReference type="EMBL" id="LK028580">
    <property type="protein sequence ID" value="CDS19921.1"/>
    <property type="molecule type" value="Genomic_DNA"/>
</dbReference>
<reference evidence="2" key="3">
    <citation type="submission" date="2014-06" db="EMBL/GenBank/DDBJ databases">
        <authorList>
            <person name="Aslett M."/>
        </authorList>
    </citation>
    <scope>NUCLEOTIDE SEQUENCE</scope>
</reference>
<organism evidence="3 4">
    <name type="scientific">Echinococcus granulosus</name>
    <name type="common">Hydatid tapeworm</name>
    <dbReference type="NCBI Taxonomy" id="6210"/>
    <lineage>
        <taxon>Eukaryota</taxon>
        <taxon>Metazoa</taxon>
        <taxon>Spiralia</taxon>
        <taxon>Lophotrochozoa</taxon>
        <taxon>Platyhelminthes</taxon>
        <taxon>Cestoda</taxon>
        <taxon>Eucestoda</taxon>
        <taxon>Cyclophyllidea</taxon>
        <taxon>Taeniidae</taxon>
        <taxon>Echinococcus</taxon>
        <taxon>Echinococcus granulosus group</taxon>
    </lineage>
</organism>
<dbReference type="RefSeq" id="XP_024353228.1">
    <property type="nucleotide sequence ID" value="XM_024492302.1"/>
</dbReference>
<feature type="transmembrane region" description="Helical" evidence="1">
    <location>
        <begin position="105"/>
        <end position="125"/>
    </location>
</feature>
<accession>U6J764</accession>
<evidence type="ECO:0000256" key="1">
    <source>
        <dbReference type="SAM" id="Phobius"/>
    </source>
</evidence>
<feature type="transmembrane region" description="Helical" evidence="1">
    <location>
        <begin position="72"/>
        <end position="93"/>
    </location>
</feature>
<sequence>MIFYKKKQRQINDSINAQPSKSKSLQTVRSGIHRNSNILLILLHCLFPLAIGAFLIAQEALASANNTPRSGVLGYLTGTGGILLQLTLIARTLVPSNAARFMDKLTICVAVIQFLSCTVGAFIVLAVVRKIYLVFSVSLANAIFCILPIFLAATSIMGEQKASESVGHCRNEAPFASSRLRAPFIVKGGSNWVASHAKTNKLDGLGGDVSVFETQF</sequence>
<name>U6J764_ECHGR</name>
<dbReference type="EMBL" id="APAU02000015">
    <property type="protein sequence ID" value="EUB62032.1"/>
    <property type="molecule type" value="Genomic_DNA"/>
</dbReference>
<dbReference type="CTD" id="36338768"/>
<evidence type="ECO:0000313" key="5">
    <source>
        <dbReference type="Proteomes" id="UP000492820"/>
    </source>
</evidence>
<reference evidence="6" key="4">
    <citation type="submission" date="2020-10" db="UniProtKB">
        <authorList>
            <consortium name="WormBaseParasite"/>
        </authorList>
    </citation>
    <scope>IDENTIFICATION</scope>
</reference>
<keyword evidence="1" id="KW-1133">Transmembrane helix</keyword>
<evidence type="ECO:0000313" key="6">
    <source>
        <dbReference type="WBParaSite" id="EgrG_000210400"/>
    </source>
</evidence>
<evidence type="ECO:0000313" key="4">
    <source>
        <dbReference type="Proteomes" id="UP000019149"/>
    </source>
</evidence>
<dbReference type="KEGG" id="egl:EGR_03053"/>
<proteinExistence type="predicted"/>
<feature type="transmembrane region" description="Helical" evidence="1">
    <location>
        <begin position="38"/>
        <end position="57"/>
    </location>
</feature>
<reference evidence="2 5" key="2">
    <citation type="journal article" date="2013" name="Nature">
        <title>The genomes of four tapeworm species reveal adaptations to parasitism.</title>
        <authorList>
            <person name="Tsai I.J."/>
            <person name="Zarowiecki M."/>
            <person name="Holroyd N."/>
            <person name="Garciarrubio A."/>
            <person name="Sanchez-Flores A."/>
            <person name="Brooks K.L."/>
            <person name="Tracey A."/>
            <person name="Bobes R.J."/>
            <person name="Fragoso G."/>
            <person name="Sciutto E."/>
            <person name="Aslett M."/>
            <person name="Beasley H."/>
            <person name="Bennett H.M."/>
            <person name="Cai J."/>
            <person name="Camicia F."/>
            <person name="Clark R."/>
            <person name="Cucher M."/>
            <person name="De Silva N."/>
            <person name="Day T.A."/>
            <person name="Deplazes P."/>
            <person name="Estrada K."/>
            <person name="Fernandez C."/>
            <person name="Holland P.W."/>
            <person name="Hou J."/>
            <person name="Hu S."/>
            <person name="Huckvale T."/>
            <person name="Hung S.S."/>
            <person name="Kamenetzky L."/>
            <person name="Keane J.A."/>
            <person name="Kiss F."/>
            <person name="Koziol U."/>
            <person name="Lambert O."/>
            <person name="Liu K."/>
            <person name="Luo X."/>
            <person name="Luo Y."/>
            <person name="Macchiaroli N."/>
            <person name="Nichol S."/>
            <person name="Paps J."/>
            <person name="Parkinson J."/>
            <person name="Pouchkina-Stantcheva N."/>
            <person name="Riddiford N."/>
            <person name="Rosenzvit M."/>
            <person name="Salinas G."/>
            <person name="Wasmuth J.D."/>
            <person name="Zamanian M."/>
            <person name="Zheng Y."/>
            <person name="Cai X."/>
            <person name="Soberon X."/>
            <person name="Olson P.D."/>
            <person name="Laclette J.P."/>
            <person name="Brehm K."/>
            <person name="Berriman M."/>
            <person name="Garciarrubio A."/>
            <person name="Bobes R.J."/>
            <person name="Fragoso G."/>
            <person name="Sanchez-Flores A."/>
            <person name="Estrada K."/>
            <person name="Cevallos M.A."/>
            <person name="Morett E."/>
            <person name="Gonzalez V."/>
            <person name="Portillo T."/>
            <person name="Ochoa-Leyva A."/>
            <person name="Jose M.V."/>
            <person name="Sciutto E."/>
            <person name="Landa A."/>
            <person name="Jimenez L."/>
            <person name="Valdes V."/>
            <person name="Carrero J.C."/>
            <person name="Larralde C."/>
            <person name="Morales-Montor J."/>
            <person name="Limon-Lason J."/>
            <person name="Soberon X."/>
            <person name="Laclette J.P."/>
        </authorList>
    </citation>
    <scope>NUCLEOTIDE SEQUENCE [LARGE SCALE GENOMIC DNA]</scope>
</reference>
<dbReference type="WBParaSite" id="EgrG_000210400">
    <property type="protein sequence ID" value="EgrG_000210400"/>
    <property type="gene ID" value="EgrG_000210400"/>
</dbReference>
<keyword evidence="1" id="KW-0812">Transmembrane</keyword>
<feature type="transmembrane region" description="Helical" evidence="1">
    <location>
        <begin position="131"/>
        <end position="153"/>
    </location>
</feature>
<dbReference type="GeneID" id="36338768"/>
<evidence type="ECO:0000313" key="3">
    <source>
        <dbReference type="EMBL" id="EUB62032.1"/>
    </source>
</evidence>
<gene>
    <name evidence="3 6" type="ORF">EGR_03053</name>
    <name evidence="2" type="ORF">EgrG_000210400</name>
</gene>
<dbReference type="OMA" id="NAIFCIL"/>
<keyword evidence="1" id="KW-0472">Membrane</keyword>
<dbReference type="Proteomes" id="UP000492820">
    <property type="component" value="Unassembled WGS sequence"/>
</dbReference>
<evidence type="ECO:0000313" key="2">
    <source>
        <dbReference type="EMBL" id="CDS19921.1"/>
    </source>
</evidence>
<keyword evidence="4" id="KW-1185">Reference proteome</keyword>
<dbReference type="Proteomes" id="UP000019149">
    <property type="component" value="Unassembled WGS sequence"/>
</dbReference>
<dbReference type="OrthoDB" id="6260214at2759"/>
<protein>
    <submittedName>
        <fullName evidence="2 6">Expressed conserved protein</fullName>
    </submittedName>
</protein>